<dbReference type="Proteomes" id="UP000499080">
    <property type="component" value="Unassembled WGS sequence"/>
</dbReference>
<accession>A0A4Y2QHJ1</accession>
<comment type="caution">
    <text evidence="2">The sequence shown here is derived from an EMBL/GenBank/DDBJ whole genome shotgun (WGS) entry which is preliminary data.</text>
</comment>
<proteinExistence type="predicted"/>
<keyword evidence="1" id="KW-0472">Membrane</keyword>
<reference evidence="2 3" key="1">
    <citation type="journal article" date="2019" name="Sci. Rep.">
        <title>Orb-weaving spider Araneus ventricosus genome elucidates the spidroin gene catalogue.</title>
        <authorList>
            <person name="Kono N."/>
            <person name="Nakamura H."/>
            <person name="Ohtoshi R."/>
            <person name="Moran D.A.P."/>
            <person name="Shinohara A."/>
            <person name="Yoshida Y."/>
            <person name="Fujiwara M."/>
            <person name="Mori M."/>
            <person name="Tomita M."/>
            <person name="Arakawa K."/>
        </authorList>
    </citation>
    <scope>NUCLEOTIDE SEQUENCE [LARGE SCALE GENOMIC DNA]</scope>
</reference>
<protein>
    <submittedName>
        <fullName evidence="2">Uncharacterized protein</fullName>
    </submittedName>
</protein>
<name>A0A4Y2QHJ1_ARAVE</name>
<keyword evidence="1" id="KW-0812">Transmembrane</keyword>
<dbReference type="EMBL" id="BGPR01013910">
    <property type="protein sequence ID" value="GBN62773.1"/>
    <property type="molecule type" value="Genomic_DNA"/>
</dbReference>
<evidence type="ECO:0000313" key="3">
    <source>
        <dbReference type="Proteomes" id="UP000499080"/>
    </source>
</evidence>
<dbReference type="AlphaFoldDB" id="A0A4Y2QHJ1"/>
<keyword evidence="3" id="KW-1185">Reference proteome</keyword>
<sequence>MNKAYPRIHVGTGLIFLQYEGLIKFIGVMVISLLASLHRHCPHVLRRHLIETDHYKRNYSSLNRRIFCVLRYRRSVPRYFDQYIRLIVTSVITIISDYCTTVSSHFSGSREGR</sequence>
<organism evidence="2 3">
    <name type="scientific">Araneus ventricosus</name>
    <name type="common">Orbweaver spider</name>
    <name type="synonym">Epeira ventricosa</name>
    <dbReference type="NCBI Taxonomy" id="182803"/>
    <lineage>
        <taxon>Eukaryota</taxon>
        <taxon>Metazoa</taxon>
        <taxon>Ecdysozoa</taxon>
        <taxon>Arthropoda</taxon>
        <taxon>Chelicerata</taxon>
        <taxon>Arachnida</taxon>
        <taxon>Araneae</taxon>
        <taxon>Araneomorphae</taxon>
        <taxon>Entelegynae</taxon>
        <taxon>Araneoidea</taxon>
        <taxon>Araneidae</taxon>
        <taxon>Araneus</taxon>
    </lineage>
</organism>
<feature type="transmembrane region" description="Helical" evidence="1">
    <location>
        <begin position="15"/>
        <end position="37"/>
    </location>
</feature>
<evidence type="ECO:0000313" key="2">
    <source>
        <dbReference type="EMBL" id="GBN62773.1"/>
    </source>
</evidence>
<gene>
    <name evidence="2" type="ORF">AVEN_33349_1</name>
</gene>
<evidence type="ECO:0000256" key="1">
    <source>
        <dbReference type="SAM" id="Phobius"/>
    </source>
</evidence>
<keyword evidence="1" id="KW-1133">Transmembrane helix</keyword>